<organism evidence="2 3">
    <name type="scientific">Massariosphaeria phaeospora</name>
    <dbReference type="NCBI Taxonomy" id="100035"/>
    <lineage>
        <taxon>Eukaryota</taxon>
        <taxon>Fungi</taxon>
        <taxon>Dikarya</taxon>
        <taxon>Ascomycota</taxon>
        <taxon>Pezizomycotina</taxon>
        <taxon>Dothideomycetes</taxon>
        <taxon>Pleosporomycetidae</taxon>
        <taxon>Pleosporales</taxon>
        <taxon>Pleosporales incertae sedis</taxon>
        <taxon>Massariosphaeria</taxon>
    </lineage>
</organism>
<dbReference type="Pfam" id="PF01636">
    <property type="entry name" value="APH"/>
    <property type="match status" value="1"/>
</dbReference>
<keyword evidence="3" id="KW-1185">Reference proteome</keyword>
<gene>
    <name evidence="2" type="ORF">BDV95DRAFT_651482</name>
</gene>
<protein>
    <recommendedName>
        <fullName evidence="1">Aminoglycoside phosphotransferase domain-containing protein</fullName>
    </recommendedName>
</protein>
<dbReference type="PANTHER" id="PTHR21310">
    <property type="entry name" value="AMINOGLYCOSIDE PHOSPHOTRANSFERASE-RELATED-RELATED"/>
    <property type="match status" value="1"/>
</dbReference>
<dbReference type="PANTHER" id="PTHR21310:SF37">
    <property type="entry name" value="AMINOGLYCOSIDE PHOSPHOTRANSFERASE DOMAIN-CONTAINING PROTEIN"/>
    <property type="match status" value="1"/>
</dbReference>
<comment type="caution">
    <text evidence="2">The sequence shown here is derived from an EMBL/GenBank/DDBJ whole genome shotgun (WGS) entry which is preliminary data.</text>
</comment>
<evidence type="ECO:0000313" key="3">
    <source>
        <dbReference type="Proteomes" id="UP000481861"/>
    </source>
</evidence>
<accession>A0A7C8M7Q2</accession>
<evidence type="ECO:0000313" key="2">
    <source>
        <dbReference type="EMBL" id="KAF2865942.1"/>
    </source>
</evidence>
<dbReference type="EMBL" id="JAADJZ010000030">
    <property type="protein sequence ID" value="KAF2865942.1"/>
    <property type="molecule type" value="Genomic_DNA"/>
</dbReference>
<dbReference type="SUPFAM" id="SSF56112">
    <property type="entry name" value="Protein kinase-like (PK-like)"/>
    <property type="match status" value="1"/>
</dbReference>
<dbReference type="Proteomes" id="UP000481861">
    <property type="component" value="Unassembled WGS sequence"/>
</dbReference>
<evidence type="ECO:0000259" key="1">
    <source>
        <dbReference type="Pfam" id="PF01636"/>
    </source>
</evidence>
<dbReference type="AlphaFoldDB" id="A0A7C8M7Q2"/>
<proteinExistence type="predicted"/>
<reference evidence="2 3" key="1">
    <citation type="submission" date="2020-01" db="EMBL/GenBank/DDBJ databases">
        <authorList>
            <consortium name="DOE Joint Genome Institute"/>
            <person name="Haridas S."/>
            <person name="Albert R."/>
            <person name="Binder M."/>
            <person name="Bloem J."/>
            <person name="Labutti K."/>
            <person name="Salamov A."/>
            <person name="Andreopoulos B."/>
            <person name="Baker S.E."/>
            <person name="Barry K."/>
            <person name="Bills G."/>
            <person name="Bluhm B.H."/>
            <person name="Cannon C."/>
            <person name="Castanera R."/>
            <person name="Culley D.E."/>
            <person name="Daum C."/>
            <person name="Ezra D."/>
            <person name="Gonzalez J.B."/>
            <person name="Henrissat B."/>
            <person name="Kuo A."/>
            <person name="Liang C."/>
            <person name="Lipzen A."/>
            <person name="Lutzoni F."/>
            <person name="Magnuson J."/>
            <person name="Mondo S."/>
            <person name="Nolan M."/>
            <person name="Ohm R."/>
            <person name="Pangilinan J."/>
            <person name="Park H.-J.H."/>
            <person name="Ramirez L."/>
            <person name="Alfaro M."/>
            <person name="Sun H."/>
            <person name="Tritt A."/>
            <person name="Yoshinaga Y."/>
            <person name="Zwiers L.-H.L."/>
            <person name="Turgeon B.G."/>
            <person name="Goodwin S.B."/>
            <person name="Spatafora J.W."/>
            <person name="Crous P.W."/>
            <person name="Grigoriev I.V."/>
        </authorList>
    </citation>
    <scope>NUCLEOTIDE SEQUENCE [LARGE SCALE GENOMIC DNA]</scope>
    <source>
        <strain evidence="2 3">CBS 611.86</strain>
    </source>
</reference>
<sequence>MRLFGLHNSTDPIRLNWKDDINAENSLPPIDYAALVQYAKDTHQRHMKYAHNIECQLSDMYNIGGLHLVRLLDFGDGTTWLARLQLQKGTAASCQRLIAEVHTIQLVREKSNIRVPEVFSYDASCDNSVGDPFMLLEYIQAITAMDSFGGWDKHKGRIPQHFRTDYHASMANIQVEIASIRFPMIGRIVKLSDGTFSIGELPGIGGPFKTAAEFFCAWADNSKFPYDENFIRERTSAAAVDEIISSIKGFPARLRDFARHYTFQNGPYPLIHSDLYSSNVLVDSQCRIKGVIDWENAIVGPWEIVEVIKDLSIVPRLLDGPFYREKQSDQEMMADRKRYIQAIKEGERASRVSETLDSWNTQNFAHAIWLYSDGRIGYYSRIFELFTEINARSSDQEALNIEMLKLRVRRQLF</sequence>
<dbReference type="InterPro" id="IPR002575">
    <property type="entry name" value="Aminoglycoside_PTrfase"/>
</dbReference>
<dbReference type="InterPro" id="IPR011009">
    <property type="entry name" value="Kinase-like_dom_sf"/>
</dbReference>
<name>A0A7C8M7Q2_9PLEO</name>
<dbReference type="InterPro" id="IPR051678">
    <property type="entry name" value="AGP_Transferase"/>
</dbReference>
<feature type="domain" description="Aminoglycoside phosphotransferase" evidence="1">
    <location>
        <begin position="79"/>
        <end position="301"/>
    </location>
</feature>
<dbReference type="OrthoDB" id="10003767at2759"/>
<dbReference type="Gene3D" id="3.90.1200.10">
    <property type="match status" value="1"/>
</dbReference>